<feature type="transmembrane region" description="Helical" evidence="6">
    <location>
        <begin position="83"/>
        <end position="102"/>
    </location>
</feature>
<feature type="transmembrane region" description="Helical" evidence="6">
    <location>
        <begin position="208"/>
        <end position="226"/>
    </location>
</feature>
<dbReference type="PANTHER" id="PTHR30250:SF28">
    <property type="entry name" value="POLYSACCHARIDE BIOSYNTHESIS PROTEIN"/>
    <property type="match status" value="1"/>
</dbReference>
<evidence type="ECO:0000313" key="7">
    <source>
        <dbReference type="EMBL" id="AEF97257.1"/>
    </source>
</evidence>
<keyword evidence="5 6" id="KW-0472">Membrane</keyword>
<feature type="transmembrane region" description="Helical" evidence="6">
    <location>
        <begin position="43"/>
        <end position="62"/>
    </location>
</feature>
<evidence type="ECO:0000313" key="8">
    <source>
        <dbReference type="Proteomes" id="UP000009227"/>
    </source>
</evidence>
<protein>
    <submittedName>
        <fullName evidence="7">Polysaccharide biosynthesis protein</fullName>
    </submittedName>
</protein>
<evidence type="ECO:0000256" key="1">
    <source>
        <dbReference type="ARBA" id="ARBA00004651"/>
    </source>
</evidence>
<feature type="transmembrane region" description="Helical" evidence="6">
    <location>
        <begin position="316"/>
        <end position="338"/>
    </location>
</feature>
<proteinExistence type="predicted"/>
<dbReference type="EMBL" id="CP002737">
    <property type="protein sequence ID" value="AEF97257.1"/>
    <property type="molecule type" value="Genomic_DNA"/>
</dbReference>
<evidence type="ECO:0000256" key="3">
    <source>
        <dbReference type="ARBA" id="ARBA00022692"/>
    </source>
</evidence>
<dbReference type="GO" id="GO:0005886">
    <property type="term" value="C:plasma membrane"/>
    <property type="evidence" value="ECO:0007669"/>
    <property type="project" value="UniProtKB-SubCell"/>
</dbReference>
<dbReference type="CDD" id="cd13128">
    <property type="entry name" value="MATE_Wzx_like"/>
    <property type="match status" value="1"/>
</dbReference>
<dbReference type="HOGENOM" id="CLU_648322_0_0_2"/>
<dbReference type="InterPro" id="IPR050833">
    <property type="entry name" value="Poly_Biosynth_Transport"/>
</dbReference>
<dbReference type="AlphaFoldDB" id="F6BBX7"/>
<feature type="transmembrane region" description="Helical" evidence="6">
    <location>
        <begin position="350"/>
        <end position="369"/>
    </location>
</feature>
<dbReference type="InterPro" id="IPR002797">
    <property type="entry name" value="Polysacc_synth"/>
</dbReference>
<dbReference type="RefSeq" id="WP_013799846.1">
    <property type="nucleotide sequence ID" value="NC_015562.1"/>
</dbReference>
<feature type="transmembrane region" description="Helical" evidence="6">
    <location>
        <begin position="114"/>
        <end position="134"/>
    </location>
</feature>
<feature type="transmembrane region" description="Helical" evidence="6">
    <location>
        <begin position="375"/>
        <end position="398"/>
    </location>
</feature>
<gene>
    <name evidence="7" type="ordered locus">Metig_1725</name>
</gene>
<evidence type="ECO:0000256" key="2">
    <source>
        <dbReference type="ARBA" id="ARBA00022475"/>
    </source>
</evidence>
<dbReference type="SMR" id="F6BBX7"/>
<feature type="transmembrane region" description="Helical" evidence="6">
    <location>
        <begin position="285"/>
        <end position="304"/>
    </location>
</feature>
<dbReference type="Proteomes" id="UP000009227">
    <property type="component" value="Chromosome"/>
</dbReference>
<dbReference type="KEGG" id="mig:Metig_1725"/>
<name>F6BBX7_METIK</name>
<feature type="transmembrane region" description="Helical" evidence="6">
    <location>
        <begin position="7"/>
        <end position="31"/>
    </location>
</feature>
<feature type="transmembrane region" description="Helical" evidence="6">
    <location>
        <begin position="155"/>
        <end position="188"/>
    </location>
</feature>
<organism evidence="8">
    <name type="scientific">Methanotorris igneus (strain DSM 5666 / JCM 11834 / Kol 5)</name>
    <dbReference type="NCBI Taxonomy" id="880724"/>
    <lineage>
        <taxon>Archaea</taxon>
        <taxon>Methanobacteriati</taxon>
        <taxon>Methanobacteriota</taxon>
        <taxon>Methanomada group</taxon>
        <taxon>Methanococci</taxon>
        <taxon>Methanococcales</taxon>
        <taxon>Methanocaldococcaceae</taxon>
        <taxon>Methanotorris</taxon>
    </lineage>
</organism>
<dbReference type="Pfam" id="PF01943">
    <property type="entry name" value="Polysacc_synt"/>
    <property type="match status" value="1"/>
</dbReference>
<reference evidence="7 8" key="1">
    <citation type="submission" date="2011-05" db="EMBL/GenBank/DDBJ databases">
        <title>Complete sequence of Methanotorris igneus Kol 5.</title>
        <authorList>
            <consortium name="US DOE Joint Genome Institute"/>
            <person name="Lucas S."/>
            <person name="Han J."/>
            <person name="Lapidus A."/>
            <person name="Cheng J.-F."/>
            <person name="Goodwin L."/>
            <person name="Pitluck S."/>
            <person name="Peters L."/>
            <person name="Mikhailova N."/>
            <person name="Chertkov O."/>
            <person name="Han C."/>
            <person name="Tapia R."/>
            <person name="Land M."/>
            <person name="Hauser L."/>
            <person name="Kyrpides N."/>
            <person name="Ivanova N."/>
            <person name="Pagani I."/>
            <person name="Sieprawska-Lupa M."/>
            <person name="Whitman W."/>
            <person name="Woyke T."/>
        </authorList>
    </citation>
    <scope>NUCLEOTIDE SEQUENCE [LARGE SCALE GENOMIC DNA]</scope>
    <source>
        <strain evidence="8">DSM 5666 / JCM 11834 / Kol 5</strain>
    </source>
</reference>
<keyword evidence="4 6" id="KW-1133">Transmembrane helix</keyword>
<accession>F6BBX7</accession>
<feature type="transmembrane region" description="Helical" evidence="6">
    <location>
        <begin position="256"/>
        <end position="273"/>
    </location>
</feature>
<dbReference type="PANTHER" id="PTHR30250">
    <property type="entry name" value="PST FAMILY PREDICTED COLANIC ACID TRANSPORTER"/>
    <property type="match status" value="1"/>
</dbReference>
<comment type="subcellular location">
    <subcellularLocation>
        <location evidence="1">Cell membrane</location>
        <topology evidence="1">Multi-pass membrane protein</topology>
    </subcellularLocation>
</comment>
<dbReference type="STRING" id="880724.Metig_1725"/>
<evidence type="ECO:0000256" key="5">
    <source>
        <dbReference type="ARBA" id="ARBA00023136"/>
    </source>
</evidence>
<keyword evidence="2" id="KW-1003">Cell membrane</keyword>
<dbReference type="OrthoDB" id="19148at2157"/>
<evidence type="ECO:0000256" key="4">
    <source>
        <dbReference type="ARBA" id="ARBA00022989"/>
    </source>
</evidence>
<keyword evidence="3 6" id="KW-0812">Transmembrane</keyword>
<evidence type="ECO:0000256" key="6">
    <source>
        <dbReference type="SAM" id="Phobius"/>
    </source>
</evidence>
<dbReference type="GeneID" id="10644599"/>
<sequence length="402" mass="44331">MGLKKDSFYMLLANIYSKGCAYVFFFLMAYLLGTEDFGVLRGILPIMDTLTIFFCSGIPPAMAKFIAEDSYFSLSKYIPTLKIMLLFSLFGGVFILFLRYILGGGYANIPTHVYYALSLTLPFTAFISWSRGILQGTMHIKELSLTWVFEHTSKIIFSVVFAIIFGVFGAILSISTAYFIGGIAGMYFINKSVERLAFKGTFDKNFQLKIISYAVPIALSTASYRLMGDIDSIVIMSLLGAYSNGIYGYAALLSRGVFLFASSIAIPLLPRIAKTRNINYIKKAILLNLIFSLPFVALCFAFPNELLHLFFHVKNPEASICLKILSVSAVFMSIYTISSSALQGLGYAKISLYIILFGIVLNLLLNYILVGEIGVVGGAISTLITSFVILAITIKAILSVKR</sequence>
<keyword evidence="8" id="KW-1185">Reference proteome</keyword>